<comment type="subcellular location">
    <subcellularLocation>
        <location evidence="2">Cytoplasm</location>
    </subcellularLocation>
    <subcellularLocation>
        <location evidence="1">Nucleus</location>
    </subcellularLocation>
</comment>
<protein>
    <recommendedName>
        <fullName evidence="4">COP9 signalosome complex subunit 4</fullName>
    </recommendedName>
</protein>
<dbReference type="OrthoDB" id="295656at2759"/>
<evidence type="ECO:0000256" key="1">
    <source>
        <dbReference type="ARBA" id="ARBA00004123"/>
    </source>
</evidence>
<dbReference type="STRING" id="947166.A0A1D1VRQ5"/>
<feature type="domain" description="PCI" evidence="8">
    <location>
        <begin position="194"/>
        <end position="368"/>
    </location>
</feature>
<keyword evidence="6" id="KW-0736">Signalosome</keyword>
<dbReference type="PANTHER" id="PTHR10855">
    <property type="entry name" value="26S PROTEASOME NON-ATPASE REGULATORY SUBUNIT 12/COP9 SIGNALOSOME COMPLEX SUBUNIT 4"/>
    <property type="match status" value="1"/>
</dbReference>
<evidence type="ECO:0000313" key="9">
    <source>
        <dbReference type="EMBL" id="GAV03661.1"/>
    </source>
</evidence>
<dbReference type="InterPro" id="IPR054559">
    <property type="entry name" value="PSMD12-CSN4-like_N"/>
</dbReference>
<evidence type="ECO:0000313" key="10">
    <source>
        <dbReference type="Proteomes" id="UP000186922"/>
    </source>
</evidence>
<organism evidence="9 10">
    <name type="scientific">Ramazzottius varieornatus</name>
    <name type="common">Water bear</name>
    <name type="synonym">Tardigrade</name>
    <dbReference type="NCBI Taxonomy" id="947166"/>
    <lineage>
        <taxon>Eukaryota</taxon>
        <taxon>Metazoa</taxon>
        <taxon>Ecdysozoa</taxon>
        <taxon>Tardigrada</taxon>
        <taxon>Eutardigrada</taxon>
        <taxon>Parachela</taxon>
        <taxon>Hypsibioidea</taxon>
        <taxon>Ramazzottiidae</taxon>
        <taxon>Ramazzottius</taxon>
    </lineage>
</organism>
<evidence type="ECO:0000256" key="2">
    <source>
        <dbReference type="ARBA" id="ARBA00004496"/>
    </source>
</evidence>
<dbReference type="AlphaFoldDB" id="A0A1D1VRQ5"/>
<keyword evidence="10" id="KW-1185">Reference proteome</keyword>
<dbReference type="InterPro" id="IPR036390">
    <property type="entry name" value="WH_DNA-bd_sf"/>
</dbReference>
<dbReference type="SMART" id="SM00088">
    <property type="entry name" value="PINT"/>
    <property type="match status" value="1"/>
</dbReference>
<dbReference type="Pfam" id="PF18420">
    <property type="entry name" value="CSN4_RPN5_eIF3a"/>
    <property type="match status" value="1"/>
</dbReference>
<dbReference type="GO" id="GO:0005829">
    <property type="term" value="C:cytosol"/>
    <property type="evidence" value="ECO:0007669"/>
    <property type="project" value="TreeGrafter"/>
</dbReference>
<evidence type="ECO:0000256" key="7">
    <source>
        <dbReference type="ARBA" id="ARBA00023242"/>
    </source>
</evidence>
<dbReference type="InterPro" id="IPR036388">
    <property type="entry name" value="WH-like_DNA-bd_sf"/>
</dbReference>
<evidence type="ECO:0000256" key="4">
    <source>
        <dbReference type="ARBA" id="ARBA00014881"/>
    </source>
</evidence>
<evidence type="ECO:0000259" key="8">
    <source>
        <dbReference type="PROSITE" id="PS50250"/>
    </source>
</evidence>
<dbReference type="EMBL" id="BDGG01000009">
    <property type="protein sequence ID" value="GAV03661.1"/>
    <property type="molecule type" value="Genomic_DNA"/>
</dbReference>
<dbReference type="InterPro" id="IPR040134">
    <property type="entry name" value="PSMD12/CSN4"/>
</dbReference>
<proteinExistence type="inferred from homology"/>
<comment type="caution">
    <text evidence="9">The sequence shown here is derived from an EMBL/GenBank/DDBJ whole genome shotgun (WGS) entry which is preliminary data.</text>
</comment>
<dbReference type="PROSITE" id="PS50250">
    <property type="entry name" value="PCI"/>
    <property type="match status" value="1"/>
</dbReference>
<dbReference type="InterPro" id="IPR000717">
    <property type="entry name" value="PCI_dom"/>
</dbReference>
<dbReference type="Gene3D" id="1.10.10.10">
    <property type="entry name" value="Winged helix-like DNA-binding domain superfamily/Winged helix DNA-binding domain"/>
    <property type="match status" value="1"/>
</dbReference>
<dbReference type="Proteomes" id="UP000186922">
    <property type="component" value="Unassembled WGS sequence"/>
</dbReference>
<keyword evidence="7" id="KW-0539">Nucleus</keyword>
<gene>
    <name evidence="9" type="primary">RvY_14055-1</name>
    <name evidence="9" type="synonym">RvY_14055.1</name>
    <name evidence="9" type="ORF">RvY_14055</name>
</gene>
<dbReference type="GO" id="GO:0008180">
    <property type="term" value="C:COP9 signalosome"/>
    <property type="evidence" value="ECO:0007669"/>
    <property type="project" value="UniProtKB-KW"/>
</dbReference>
<dbReference type="InterPro" id="IPR041406">
    <property type="entry name" value="CSN4_HTH"/>
</dbReference>
<reference evidence="9 10" key="1">
    <citation type="journal article" date="2016" name="Nat. Commun.">
        <title>Extremotolerant tardigrade genome and improved radiotolerance of human cultured cells by tardigrade-unique protein.</title>
        <authorList>
            <person name="Hashimoto T."/>
            <person name="Horikawa D.D."/>
            <person name="Saito Y."/>
            <person name="Kuwahara H."/>
            <person name="Kozuka-Hata H."/>
            <person name="Shin-I T."/>
            <person name="Minakuchi Y."/>
            <person name="Ohishi K."/>
            <person name="Motoyama A."/>
            <person name="Aizu T."/>
            <person name="Enomoto A."/>
            <person name="Kondo K."/>
            <person name="Tanaka S."/>
            <person name="Hara Y."/>
            <person name="Koshikawa S."/>
            <person name="Sagara H."/>
            <person name="Miura T."/>
            <person name="Yokobori S."/>
            <person name="Miyagawa K."/>
            <person name="Suzuki Y."/>
            <person name="Kubo T."/>
            <person name="Oyama M."/>
            <person name="Kohara Y."/>
            <person name="Fujiyama A."/>
            <person name="Arakawa K."/>
            <person name="Katayama T."/>
            <person name="Toyoda A."/>
            <person name="Kunieda T."/>
        </authorList>
    </citation>
    <scope>NUCLEOTIDE SEQUENCE [LARGE SCALE GENOMIC DNA]</scope>
    <source>
        <strain evidence="9 10">YOKOZUNA-1</strain>
    </source>
</reference>
<name>A0A1D1VRQ5_RAMVA</name>
<dbReference type="PANTHER" id="PTHR10855:SF2">
    <property type="entry name" value="COP9 SIGNALOSOME COMPLEX SUBUNIT 4"/>
    <property type="match status" value="1"/>
</dbReference>
<accession>A0A1D1VRQ5</accession>
<dbReference type="Pfam" id="PF22241">
    <property type="entry name" value="PSMD12-CSN4_N"/>
    <property type="match status" value="1"/>
</dbReference>
<evidence type="ECO:0000256" key="6">
    <source>
        <dbReference type="ARBA" id="ARBA00022790"/>
    </source>
</evidence>
<comment type="similarity">
    <text evidence="3">Belongs to the CSN4 family.</text>
</comment>
<keyword evidence="5" id="KW-0963">Cytoplasm</keyword>
<dbReference type="SUPFAM" id="SSF46785">
    <property type="entry name" value="Winged helix' DNA-binding domain"/>
    <property type="match status" value="1"/>
</dbReference>
<evidence type="ECO:0000256" key="5">
    <source>
        <dbReference type="ARBA" id="ARBA00022490"/>
    </source>
</evidence>
<evidence type="ECO:0000256" key="3">
    <source>
        <dbReference type="ARBA" id="ARBA00010417"/>
    </source>
</evidence>
<dbReference type="Pfam" id="PF01399">
    <property type="entry name" value="PCI"/>
    <property type="match status" value="1"/>
</dbReference>
<sequence>MDEVNTFKEYLALVSGGQGTFRESGEQGKVLMDMCRQLPEEQQLECLRAYLEVILRENFNIVAARQYCSEFVTAVLSMSPSVQKQMISYALDKIQNRISFEEQTYVLRMRLAEELENDQEWVAAAKVLSQIPLDSGQKQYGKDTKQEINMKIGRLYLTAEEYVEAENYIQRVGMLIDEATPEEFRIQHSAAFARIQDYRRKYIEAAQRYHRLSSEKLVAESERTQALKSAVNCVLLAPSTPQRSRFLAVLLKDERTFTLAQYGFLRKVLDGKTIKRAEIDLFAQNLQPHQREALTADGTSLLERNVLEHNILSTKKYFRVASFQALSRLLDIPVDKVEKIIVHMVAEDRLKVRINHITNSVTFDQEHALNIWDKKLESICAQVNRAVEAIATRHPQWYESTIAS</sequence>